<dbReference type="PANTHER" id="PTHR12110">
    <property type="entry name" value="HYDROXYPYRUVATE ISOMERASE"/>
    <property type="match status" value="1"/>
</dbReference>
<feature type="domain" description="Peptidase S9 prolyl oligopeptidase catalytic" evidence="2">
    <location>
        <begin position="474"/>
        <end position="619"/>
    </location>
</feature>
<dbReference type="InterPro" id="IPR001375">
    <property type="entry name" value="Peptidase_S9_cat"/>
</dbReference>
<feature type="chain" id="PRO_5042089117" evidence="1">
    <location>
        <begin position="31"/>
        <end position="926"/>
    </location>
</feature>
<evidence type="ECO:0000256" key="1">
    <source>
        <dbReference type="SAM" id="SignalP"/>
    </source>
</evidence>
<dbReference type="InterPro" id="IPR013022">
    <property type="entry name" value="Xyl_isomerase-like_TIM-brl"/>
</dbReference>
<dbReference type="EMBL" id="CP119075">
    <property type="protein sequence ID" value="WED64073.1"/>
    <property type="molecule type" value="Genomic_DNA"/>
</dbReference>
<dbReference type="GO" id="GO:0006508">
    <property type="term" value="P:proteolysis"/>
    <property type="evidence" value="ECO:0007669"/>
    <property type="project" value="InterPro"/>
</dbReference>
<dbReference type="InterPro" id="IPR050312">
    <property type="entry name" value="IolE/XylAMocC-like"/>
</dbReference>
<dbReference type="InterPro" id="IPR029058">
    <property type="entry name" value="AB_hydrolase_fold"/>
</dbReference>
<dbReference type="AlphaFoldDB" id="A0AAE9ZX07"/>
<evidence type="ECO:0000259" key="2">
    <source>
        <dbReference type="Pfam" id="PF00326"/>
    </source>
</evidence>
<dbReference type="GO" id="GO:0008236">
    <property type="term" value="F:serine-type peptidase activity"/>
    <property type="evidence" value="ECO:0007669"/>
    <property type="project" value="InterPro"/>
</dbReference>
<dbReference type="Gene3D" id="3.40.50.1820">
    <property type="entry name" value="alpha/beta hydrolase"/>
    <property type="match status" value="1"/>
</dbReference>
<dbReference type="RefSeq" id="WP_330930054.1">
    <property type="nucleotide sequence ID" value="NZ_CP119075.1"/>
</dbReference>
<dbReference type="SUPFAM" id="SSF51658">
    <property type="entry name" value="Xylose isomerase-like"/>
    <property type="match status" value="1"/>
</dbReference>
<dbReference type="KEGG" id="slom:PXH66_17180"/>
<proteinExistence type="predicted"/>
<keyword evidence="1" id="KW-0732">Signal</keyword>
<dbReference type="Pfam" id="PF01261">
    <property type="entry name" value="AP_endonuc_2"/>
    <property type="match status" value="1"/>
</dbReference>
<sequence length="926" mass="102297">MSASASRCSRGRRLSRWLSMSLLLVAPALARPELGLQSWTCREMPFDDMVAFAAEQGITRVALYRAHIDPAAPSNVNASKFKVMRAAGIEPYTMYSAMGRNEDEDRQMFALAKLGGMKFLVVEPRDQSKWSELLATAKRQDLKLAVHNHWLETPYGDPATVHALLDQYPDLYVCLDIGWVTAAGFDAAEIFRSYGDRVVDLHFKDKTVQVGAEGKNTWVDQLPGEGDVNFAGVFKAIRETGWSGTMAIETDSADFAKDPRELVQRSINFFNAHWNGSGMPLGFDYTRDDGALPEQWPAGIGAPDRQTIEQESRALREELTQLRERLPAVDTADAEIYLNQALWALRFESSLSASQVALVTEALATGRERATALGEGKAPWRQDTGRILRGHRSAIDGSAQIYGVVVPENYDGKRPVRLDVVLHGSIPSTGGAAQLGFSNWFRRFGMGWRAPDADYIEVYPLGRVTNGYRFAGEADIFEAIEAVSREYNIDRDRVMLRGFSMGASGTWHVGLKNPDRFAALGPYMGYVDTRFFAEGEGNARLIRVGALPDHEERVLPTMDAVSYAANAGLIPVVAAMGERDPGVRNHAFMGLAMAKEELQMINLVAPGAGHRVALTTHREQVKLMNELAGEGTDRMRPEVRFVTYSLRYNRAYWVKLLGLNQHDARSEIVARATAPNEVTISRLQNITAFALAADRLDSRQPRVVLPGRTIELDRNLLHPDHGWVLQRTSKGWAQVAELPPAEAGAWRKRPGLQGPIDDAFTTPFLAVRGTGTPWHPAVAAAAEAELQRFAYQWSRYWVGEVPVKDDRDVTAEDIRTKNLILFGDPGSNAVLASMVAALPLGWTRETVAMNDQRYAADEHLPVLIHPNPLAGGADRYVVLNSGHTFGEAASSSVAYLNYARLGDWAVRHLGQSAPVAVGHFDEAWSY</sequence>
<gene>
    <name evidence="4" type="ORF">PXH66_17180</name>
</gene>
<feature type="signal peptide" evidence="1">
    <location>
        <begin position="1"/>
        <end position="30"/>
    </location>
</feature>
<evidence type="ECO:0000313" key="5">
    <source>
        <dbReference type="Proteomes" id="UP001218638"/>
    </source>
</evidence>
<keyword evidence="5" id="KW-1185">Reference proteome</keyword>
<dbReference type="SUPFAM" id="SSF53474">
    <property type="entry name" value="alpha/beta-Hydrolases"/>
    <property type="match status" value="1"/>
</dbReference>
<dbReference type="Gene3D" id="3.20.20.150">
    <property type="entry name" value="Divalent-metal-dependent TIM barrel enzymes"/>
    <property type="match status" value="1"/>
</dbReference>
<reference evidence="4" key="1">
    <citation type="submission" date="2023-03" db="EMBL/GenBank/DDBJ databases">
        <title>Lomoglobus Profundus gen. nov., sp. nov., a novel member of the phylum Verrucomicrobia, isolated from deep-marine sediment of South China Sea.</title>
        <authorList>
            <person name="Ahmad T."/>
            <person name="Ishaq S.E."/>
            <person name="Wang F."/>
        </authorList>
    </citation>
    <scope>NUCLEOTIDE SEQUENCE</scope>
    <source>
        <strain evidence="4">LMO-M01</strain>
    </source>
</reference>
<accession>A0AAE9ZX07</accession>
<dbReference type="PANTHER" id="PTHR12110:SF41">
    <property type="entry name" value="INOSOSE DEHYDRATASE"/>
    <property type="match status" value="1"/>
</dbReference>
<organism evidence="4 5">
    <name type="scientific">Synoicihabitans lomoniglobus</name>
    <dbReference type="NCBI Taxonomy" id="2909285"/>
    <lineage>
        <taxon>Bacteria</taxon>
        <taxon>Pseudomonadati</taxon>
        <taxon>Verrucomicrobiota</taxon>
        <taxon>Opitutia</taxon>
        <taxon>Opitutales</taxon>
        <taxon>Opitutaceae</taxon>
        <taxon>Synoicihabitans</taxon>
    </lineage>
</organism>
<evidence type="ECO:0000259" key="3">
    <source>
        <dbReference type="Pfam" id="PF01261"/>
    </source>
</evidence>
<dbReference type="InterPro" id="IPR036237">
    <property type="entry name" value="Xyl_isomerase-like_sf"/>
</dbReference>
<dbReference type="Pfam" id="PF00326">
    <property type="entry name" value="Peptidase_S9"/>
    <property type="match status" value="1"/>
</dbReference>
<dbReference type="Proteomes" id="UP001218638">
    <property type="component" value="Chromosome"/>
</dbReference>
<protein>
    <submittedName>
        <fullName evidence="4">TIM barrel protein</fullName>
    </submittedName>
</protein>
<evidence type="ECO:0000313" key="4">
    <source>
        <dbReference type="EMBL" id="WED64073.1"/>
    </source>
</evidence>
<feature type="domain" description="Xylose isomerase-like TIM barrel" evidence="3">
    <location>
        <begin position="128"/>
        <end position="271"/>
    </location>
</feature>
<name>A0AAE9ZX07_9BACT</name>